<organism evidence="2 3">
    <name type="scientific">Rugosimonospora africana</name>
    <dbReference type="NCBI Taxonomy" id="556532"/>
    <lineage>
        <taxon>Bacteria</taxon>
        <taxon>Bacillati</taxon>
        <taxon>Actinomycetota</taxon>
        <taxon>Actinomycetes</taxon>
        <taxon>Micromonosporales</taxon>
        <taxon>Micromonosporaceae</taxon>
        <taxon>Rugosimonospora</taxon>
    </lineage>
</organism>
<dbReference type="AlphaFoldDB" id="A0A8J3QXQ7"/>
<dbReference type="Pfam" id="PF07746">
    <property type="entry name" value="LigA"/>
    <property type="match status" value="1"/>
</dbReference>
<gene>
    <name evidence="2" type="ORF">Raf01_47830</name>
</gene>
<dbReference type="SUPFAM" id="SSF48076">
    <property type="entry name" value="LigA subunit of an aromatic-ring-opening dioxygenase LigAB"/>
    <property type="match status" value="1"/>
</dbReference>
<keyword evidence="3" id="KW-1185">Reference proteome</keyword>
<proteinExistence type="predicted"/>
<evidence type="ECO:0000313" key="2">
    <source>
        <dbReference type="EMBL" id="GIH16611.1"/>
    </source>
</evidence>
<dbReference type="EMBL" id="BONZ01000045">
    <property type="protein sequence ID" value="GIH16611.1"/>
    <property type="molecule type" value="Genomic_DNA"/>
</dbReference>
<dbReference type="Proteomes" id="UP000642748">
    <property type="component" value="Unassembled WGS sequence"/>
</dbReference>
<accession>A0A8J3QXQ7</accession>
<dbReference type="Gene3D" id="1.10.700.10">
    <property type="entry name" value="Dioxygenase LigAB, LigA subunit"/>
    <property type="match status" value="1"/>
</dbReference>
<feature type="domain" description="Extradiol ring-cleavage dioxygenase LigAB LigA subunit" evidence="1">
    <location>
        <begin position="37"/>
        <end position="122"/>
    </location>
</feature>
<protein>
    <recommendedName>
        <fullName evidence="1">Extradiol ring-cleavage dioxygenase LigAB LigA subunit domain-containing protein</fullName>
    </recommendedName>
</protein>
<reference evidence="2" key="1">
    <citation type="submission" date="2021-01" db="EMBL/GenBank/DDBJ databases">
        <title>Whole genome shotgun sequence of Rugosimonospora africana NBRC 104875.</title>
        <authorList>
            <person name="Komaki H."/>
            <person name="Tamura T."/>
        </authorList>
    </citation>
    <scope>NUCLEOTIDE SEQUENCE</scope>
    <source>
        <strain evidence="2">NBRC 104875</strain>
    </source>
</reference>
<sequence length="130" mass="14506">MATPAAAEPGGSSSRDAPRARDTYVFDIAEGRRGAAINRLCASFKDEHNRRDFLSDEEAYCGRFDLTDEQRRAILDRDWVGMLDLGASIFYTFKLAQVDKRSMQYLGGVFTGMTEEEFGSLMVSGGRRFG</sequence>
<comment type="caution">
    <text evidence="2">The sequence shown here is derived from an EMBL/GenBank/DDBJ whole genome shotgun (WGS) entry which is preliminary data.</text>
</comment>
<evidence type="ECO:0000313" key="3">
    <source>
        <dbReference type="Proteomes" id="UP000642748"/>
    </source>
</evidence>
<dbReference type="InterPro" id="IPR036622">
    <property type="entry name" value="LigA_sf"/>
</dbReference>
<name>A0A8J3QXQ7_9ACTN</name>
<dbReference type="InterPro" id="IPR011986">
    <property type="entry name" value="Xdiol_dOase_LigA"/>
</dbReference>
<evidence type="ECO:0000259" key="1">
    <source>
        <dbReference type="Pfam" id="PF07746"/>
    </source>
</evidence>